<protein>
    <submittedName>
        <fullName evidence="5">YjhG/YagF family D-xylonate dehydratase</fullName>
        <ecNumber evidence="5">4.2.1.82</ecNumber>
    </submittedName>
</protein>
<dbReference type="AlphaFoldDB" id="A0AAF0CR45"/>
<evidence type="ECO:0000313" key="6">
    <source>
        <dbReference type="Proteomes" id="UP001218638"/>
    </source>
</evidence>
<dbReference type="KEGG" id="slom:PXH66_06665"/>
<dbReference type="SUPFAM" id="SSF143975">
    <property type="entry name" value="IlvD/EDD N-terminal domain-like"/>
    <property type="match status" value="1"/>
</dbReference>
<proteinExistence type="inferred from homology"/>
<dbReference type="PROSITE" id="PS00886">
    <property type="entry name" value="ILVD_EDD_1"/>
    <property type="match status" value="1"/>
</dbReference>
<reference evidence="5" key="1">
    <citation type="submission" date="2023-03" db="EMBL/GenBank/DDBJ databases">
        <title>Lomoglobus Profundus gen. nov., sp. nov., a novel member of the phylum Verrucomicrobia, isolated from deep-marine sediment of South China Sea.</title>
        <authorList>
            <person name="Ahmad T."/>
            <person name="Ishaq S.E."/>
            <person name="Wang F."/>
        </authorList>
    </citation>
    <scope>NUCLEOTIDE SEQUENCE</scope>
    <source>
        <strain evidence="5">LMO-M01</strain>
    </source>
</reference>
<dbReference type="InterPro" id="IPR056740">
    <property type="entry name" value="ILV_EDD_C"/>
</dbReference>
<accession>A0AAF0CR45</accession>
<evidence type="ECO:0000256" key="2">
    <source>
        <dbReference type="ARBA" id="ARBA00023239"/>
    </source>
</evidence>
<dbReference type="Gene3D" id="3.50.30.80">
    <property type="entry name" value="IlvD/EDD C-terminal domain-like"/>
    <property type="match status" value="1"/>
</dbReference>
<name>A0AAF0CR45_9BACT</name>
<keyword evidence="6" id="KW-1185">Reference proteome</keyword>
<keyword evidence="2 5" id="KW-0456">Lyase</keyword>
<dbReference type="PANTHER" id="PTHR43661:SF3">
    <property type="entry name" value="D-XYLONATE DEHYDRATASE YAGF-RELATED"/>
    <property type="match status" value="1"/>
</dbReference>
<dbReference type="Pfam" id="PF00920">
    <property type="entry name" value="ILVD_EDD_N"/>
    <property type="match status" value="1"/>
</dbReference>
<dbReference type="InterPro" id="IPR037237">
    <property type="entry name" value="IlvD/EDD_N"/>
</dbReference>
<evidence type="ECO:0000313" key="5">
    <source>
        <dbReference type="EMBL" id="WED66530.1"/>
    </source>
</evidence>
<dbReference type="NCBIfam" id="TIGR03432">
    <property type="entry name" value="yjhG_yagF"/>
    <property type="match status" value="1"/>
</dbReference>
<dbReference type="PROSITE" id="PS00887">
    <property type="entry name" value="ILVD_EDD_2"/>
    <property type="match status" value="1"/>
</dbReference>
<dbReference type="InterPro" id="IPR020558">
    <property type="entry name" value="DiOHA_6PGluconate_deHydtase_CS"/>
</dbReference>
<evidence type="ECO:0000256" key="1">
    <source>
        <dbReference type="ARBA" id="ARBA00006486"/>
    </source>
</evidence>
<dbReference type="Proteomes" id="UP001218638">
    <property type="component" value="Chromosome"/>
</dbReference>
<feature type="domain" description="Dihydroxy-acid/6-phosphogluconate dehydratase N-terminal" evidence="3">
    <location>
        <begin position="86"/>
        <end position="393"/>
    </location>
</feature>
<comment type="similarity">
    <text evidence="1">Belongs to the IlvD/Edd family.</text>
</comment>
<feature type="domain" description="Dihydroxy-acid/6-phosphogluconate dehydratase C-terminal" evidence="4">
    <location>
        <begin position="433"/>
        <end position="593"/>
    </location>
</feature>
<dbReference type="GO" id="GO:0005829">
    <property type="term" value="C:cytosol"/>
    <property type="evidence" value="ECO:0007669"/>
    <property type="project" value="TreeGrafter"/>
</dbReference>
<dbReference type="InterPro" id="IPR017798">
    <property type="entry name" value="Dehydratase_YjhG/YagF"/>
</dbReference>
<dbReference type="RefSeq" id="WP_330929024.1">
    <property type="nucleotide sequence ID" value="NZ_CP119075.1"/>
</dbReference>
<evidence type="ECO:0000259" key="4">
    <source>
        <dbReference type="Pfam" id="PF24877"/>
    </source>
</evidence>
<gene>
    <name evidence="5" type="ORF">PXH66_06665</name>
</gene>
<dbReference type="InterPro" id="IPR000581">
    <property type="entry name" value="ILV_EDD_N"/>
</dbReference>
<dbReference type="InterPro" id="IPR042096">
    <property type="entry name" value="Dihydro-acid_dehy_C"/>
</dbReference>
<organism evidence="5 6">
    <name type="scientific">Synoicihabitans lomoniglobus</name>
    <dbReference type="NCBI Taxonomy" id="2909285"/>
    <lineage>
        <taxon>Bacteria</taxon>
        <taxon>Pseudomonadati</taxon>
        <taxon>Verrucomicrobiota</taxon>
        <taxon>Opitutia</taxon>
        <taxon>Opitutales</taxon>
        <taxon>Opitutaceae</taxon>
        <taxon>Synoicihabitans</taxon>
    </lineage>
</organism>
<dbReference type="SUPFAM" id="SSF52016">
    <property type="entry name" value="LeuD/IlvD-like"/>
    <property type="match status" value="1"/>
</dbReference>
<sequence length="648" mass="67775">MSADPIFESGDETIYRLRTTAPGPTGRLPLGADQLRAMSSGELFGWTQNAGMGWDPAKLRGKQFLILSTQGGLRAPDGSPIALGYHTGHWEVGLLMEEAAKVISGHGAIPFAAYVSDPCDGRTNGTAGMLDSLAYRNDAAVVFRRLIRSLPTRSGVLGVATCDKGLPAMLMALAGTPDLPTVLVPGGVTLLAEEAEDTAKVQTLAARFARDEITLDHAAEMGCRACGSPGGGCQFMGTAATTQVVAEALGMALPHAALSPSGAQIWRDMAKRSALALMGLEQTGQTTRDILSADSLHNAMVCHAAVGGSTNLVLHVPAIAHAIGLARPTAADWSRINRTVPRLVDALPNGPKHFATVQVFLAGGVPEMMLHLRDLNLLKLDAMTVTGRTLGDNLAWWEKSERRARLREKLREFDGIDPDTVIMSADRAKASGLTSTVTFLGGNLSPQGALVKSTAISPTRLDANGIYHHAGPARVFPSETAAIDAIKAGAVQAGDIMVLIGIGPGSGMPETYQVTSALKHVKGGDQIALVTDGRFSGVSTGACIGHVSPEAWSGGPIGKVRDGDTLRLHIDTRTLEGTVDVVGETTESLEARSLNPDLQPDPRVPDDTRLWAALQSASGGSWGGCVYDVDAIVDLMAKGRAAEGPIPS</sequence>
<dbReference type="Pfam" id="PF24877">
    <property type="entry name" value="ILV_EDD_C"/>
    <property type="match status" value="1"/>
</dbReference>
<dbReference type="GO" id="GO:0050401">
    <property type="term" value="F:xylonate dehydratase activity"/>
    <property type="evidence" value="ECO:0007669"/>
    <property type="project" value="UniProtKB-EC"/>
</dbReference>
<dbReference type="PANTHER" id="PTHR43661">
    <property type="entry name" value="D-XYLONATE DEHYDRATASE"/>
    <property type="match status" value="1"/>
</dbReference>
<dbReference type="EMBL" id="CP119075">
    <property type="protein sequence ID" value="WED66530.1"/>
    <property type="molecule type" value="Genomic_DNA"/>
</dbReference>
<dbReference type="EC" id="4.2.1.82" evidence="5"/>
<evidence type="ECO:0000259" key="3">
    <source>
        <dbReference type="Pfam" id="PF00920"/>
    </source>
</evidence>